<keyword evidence="1" id="KW-0732">Signal</keyword>
<evidence type="ECO:0000259" key="2">
    <source>
        <dbReference type="Pfam" id="PF08237"/>
    </source>
</evidence>
<comment type="caution">
    <text evidence="3">The sequence shown here is derived from an EMBL/GenBank/DDBJ whole genome shotgun (WGS) entry which is preliminary data.</text>
</comment>
<dbReference type="InterPro" id="IPR048159">
    <property type="entry name" value="Acyl_transf_PE"/>
</dbReference>
<keyword evidence="4" id="KW-1185">Reference proteome</keyword>
<dbReference type="AlphaFoldDB" id="A0A7I9ZIK5"/>
<dbReference type="Pfam" id="PF08237">
    <property type="entry name" value="PE-PPE"/>
    <property type="match status" value="1"/>
</dbReference>
<dbReference type="Proteomes" id="UP000465304">
    <property type="component" value="Unassembled WGS sequence"/>
</dbReference>
<feature type="signal peptide" evidence="1">
    <location>
        <begin position="1"/>
        <end position="27"/>
    </location>
</feature>
<dbReference type="EMBL" id="BLLB01000002">
    <property type="protein sequence ID" value="GFH00855.1"/>
    <property type="molecule type" value="Genomic_DNA"/>
</dbReference>
<gene>
    <name evidence="3" type="ORF">MHIP_13380</name>
</gene>
<reference evidence="3 4" key="1">
    <citation type="journal article" date="2019" name="Emerg. Microbes Infect.">
        <title>Comprehensive subspecies identification of 175 nontuberculous mycobacteria species based on 7547 genomic profiles.</title>
        <authorList>
            <person name="Matsumoto Y."/>
            <person name="Kinjo T."/>
            <person name="Motooka D."/>
            <person name="Nabeya D."/>
            <person name="Jung N."/>
            <person name="Uechi K."/>
            <person name="Horii T."/>
            <person name="Iida T."/>
            <person name="Fujita J."/>
            <person name="Nakamura S."/>
        </authorList>
    </citation>
    <scope>NUCLEOTIDE SEQUENCE [LARGE SCALE GENOMIC DNA]</scope>
    <source>
        <strain evidence="3 4">JCM 30996</strain>
    </source>
</reference>
<accession>A0A7I9ZIK5</accession>
<evidence type="ECO:0000313" key="4">
    <source>
        <dbReference type="Proteomes" id="UP000465304"/>
    </source>
</evidence>
<dbReference type="RefSeq" id="WP_163887741.1">
    <property type="nucleotide sequence ID" value="NZ_BLLB01000002.1"/>
</dbReference>
<feature type="chain" id="PRO_5029702326" evidence="1">
    <location>
        <begin position="28"/>
        <end position="379"/>
    </location>
</feature>
<dbReference type="PROSITE" id="PS51257">
    <property type="entry name" value="PROKAR_LIPOPROTEIN"/>
    <property type="match status" value="1"/>
</dbReference>
<evidence type="ECO:0000313" key="3">
    <source>
        <dbReference type="EMBL" id="GFH00855.1"/>
    </source>
</evidence>
<evidence type="ECO:0000256" key="1">
    <source>
        <dbReference type="SAM" id="SignalP"/>
    </source>
</evidence>
<feature type="domain" description="PE-PPE" evidence="2">
    <location>
        <begin position="79"/>
        <end position="323"/>
    </location>
</feature>
<name>A0A7I9ZIK5_9MYCO</name>
<dbReference type="NCBIfam" id="NF041570">
    <property type="entry name" value="acyltasePE"/>
    <property type="match status" value="1"/>
</dbReference>
<protein>
    <submittedName>
        <fullName evidence="3">PE-PPE domain-containing protein</fullName>
    </submittedName>
</protein>
<proteinExistence type="predicted"/>
<organism evidence="3 4">
    <name type="scientific">Mycolicibacterium hippocampi</name>
    <dbReference type="NCBI Taxonomy" id="659824"/>
    <lineage>
        <taxon>Bacteria</taxon>
        <taxon>Bacillati</taxon>
        <taxon>Actinomycetota</taxon>
        <taxon>Actinomycetes</taxon>
        <taxon>Mycobacteriales</taxon>
        <taxon>Mycobacteriaceae</taxon>
        <taxon>Mycolicibacterium</taxon>
    </lineage>
</organism>
<dbReference type="InterPro" id="IPR013228">
    <property type="entry name" value="PE-PPE_C"/>
</dbReference>
<sequence>MRRLLAFGTALTTIGAASCLGLGVAAADETPVAPPTPATPADGPAPLGTPGRAYGLGGARVLGVAYDEYILQTGVNWFPGLDRQIVDYPAGQVQGHTFERLFPGIGQLDTLYPGLGLDGPSVGESVEVGETNLVAAIREGGPGTAMGLSEGALVLNAVQERLAYDPAAPPPDQLSFATYGDPLARHPFGASFLTQNFPVGSVVPSLDYRMPPPVESQYDTYQFISPYDSIADWPDRPDHWMSVANAIVGLFTGHTAVAFTEPSNVPPQNIRTTVNSRGARTTTYLVPEEHLPLVLPFKYLGVPKETLMELDAVLKPMVDAGYSRNDDPLTAPITVDPVNGYDPAEVTVPADASDFGFAAEPVGQLLAGLEYVLNGQLRP</sequence>